<feature type="compositionally biased region" description="Basic and acidic residues" evidence="2">
    <location>
        <begin position="86"/>
        <end position="99"/>
    </location>
</feature>
<dbReference type="HOGENOM" id="CLU_028274_2_0_1"/>
<accession>F6RRH5</accession>
<dbReference type="STRING" id="13616.ENSMODP00000036752"/>
<dbReference type="OMA" id="CFWWIFH"/>
<comment type="similarity">
    <text evidence="1">Belongs to the FAM227 family.</text>
</comment>
<feature type="region of interest" description="Disordered" evidence="2">
    <location>
        <begin position="86"/>
        <end position="128"/>
    </location>
</feature>
<dbReference type="Ensembl" id="ENSMODT00000038347.3">
    <property type="protein sequence ID" value="ENSMODP00000036752.2"/>
    <property type="gene ID" value="ENSMODG00000009641.4"/>
</dbReference>
<dbReference type="eggNOG" id="ENOG502QR30">
    <property type="taxonomic scope" value="Eukaryota"/>
</dbReference>
<protein>
    <submittedName>
        <fullName evidence="3">Family with sequence similarity 227 member A</fullName>
    </submittedName>
</protein>
<dbReference type="GeneTree" id="ENSGT00940000162433"/>
<evidence type="ECO:0000256" key="2">
    <source>
        <dbReference type="SAM" id="MobiDB-lite"/>
    </source>
</evidence>
<reference evidence="3 4" key="1">
    <citation type="journal article" date="2007" name="Nature">
        <title>Genome of the marsupial Monodelphis domestica reveals innovation in non-coding sequences.</title>
        <authorList>
            <person name="Mikkelsen T.S."/>
            <person name="Wakefield M.J."/>
            <person name="Aken B."/>
            <person name="Amemiya C.T."/>
            <person name="Chang J.L."/>
            <person name="Duke S."/>
            <person name="Garber M."/>
            <person name="Gentles A.J."/>
            <person name="Goodstadt L."/>
            <person name="Heger A."/>
            <person name="Jurka J."/>
            <person name="Kamal M."/>
            <person name="Mauceli E."/>
            <person name="Searle S.M."/>
            <person name="Sharpe T."/>
            <person name="Baker M.L."/>
            <person name="Batzer M.A."/>
            <person name="Benos P.V."/>
            <person name="Belov K."/>
            <person name="Clamp M."/>
            <person name="Cook A."/>
            <person name="Cuff J."/>
            <person name="Das R."/>
            <person name="Davidow L."/>
            <person name="Deakin J.E."/>
            <person name="Fazzari M.J."/>
            <person name="Glass J.L."/>
            <person name="Grabherr M."/>
            <person name="Greally J.M."/>
            <person name="Gu W."/>
            <person name="Hore T.A."/>
            <person name="Huttley G.A."/>
            <person name="Kleber M."/>
            <person name="Jirtle R.L."/>
            <person name="Koina E."/>
            <person name="Lee J.T."/>
            <person name="Mahony S."/>
            <person name="Marra M.A."/>
            <person name="Miller R.D."/>
            <person name="Nicholls R.D."/>
            <person name="Oda M."/>
            <person name="Papenfuss A.T."/>
            <person name="Parra Z.E."/>
            <person name="Pollock D.D."/>
            <person name="Ray D.A."/>
            <person name="Schein J.E."/>
            <person name="Speed T.P."/>
            <person name="Thompson K."/>
            <person name="VandeBerg J.L."/>
            <person name="Wade C.M."/>
            <person name="Walker J.A."/>
            <person name="Waters P.D."/>
            <person name="Webber C."/>
            <person name="Weidman J.R."/>
            <person name="Xie X."/>
            <person name="Zody M.C."/>
            <person name="Baldwin J."/>
            <person name="Abdouelleil A."/>
            <person name="Abdulkadir J."/>
            <person name="Abebe A."/>
            <person name="Abera B."/>
            <person name="Abreu J."/>
            <person name="Acer S.C."/>
            <person name="Aftuck L."/>
            <person name="Alexander A."/>
            <person name="An P."/>
            <person name="Anderson E."/>
            <person name="Anderson S."/>
            <person name="Arachi H."/>
            <person name="Azer M."/>
            <person name="Bachantsang P."/>
            <person name="Barry A."/>
            <person name="Bayul T."/>
            <person name="Berlin A."/>
            <person name="Bessette D."/>
            <person name="Bloom T."/>
            <person name="Bloom T."/>
            <person name="Boguslavskiy L."/>
            <person name="Bonnet C."/>
            <person name="Boukhgalter B."/>
            <person name="Bourzgui I."/>
            <person name="Brown A."/>
            <person name="Cahill P."/>
            <person name="Channer S."/>
            <person name="Cheshatsang Y."/>
            <person name="Chuda L."/>
            <person name="Citroen M."/>
            <person name="Collymore A."/>
            <person name="Cooke P."/>
            <person name="Costello M."/>
            <person name="D'Aco K."/>
            <person name="Daza R."/>
            <person name="De Haan G."/>
            <person name="DeGray S."/>
            <person name="DeMaso C."/>
            <person name="Dhargay N."/>
            <person name="Dooley K."/>
            <person name="Dooley E."/>
            <person name="Doricent M."/>
            <person name="Dorje P."/>
            <person name="Dorjee K."/>
            <person name="Dupes A."/>
            <person name="Elong R."/>
            <person name="Falk J."/>
            <person name="Farina A."/>
            <person name="Faro S."/>
            <person name="Ferguson D."/>
            <person name="Fisher S."/>
            <person name="Foley C.D."/>
            <person name="Franke A."/>
            <person name="Friedrich D."/>
            <person name="Gadbois L."/>
            <person name="Gearin G."/>
            <person name="Gearin C.R."/>
            <person name="Giannoukos G."/>
            <person name="Goode T."/>
            <person name="Graham J."/>
            <person name="Grandbois E."/>
            <person name="Grewal S."/>
            <person name="Gyaltsen K."/>
            <person name="Hafez N."/>
            <person name="Hagos B."/>
            <person name="Hall J."/>
            <person name="Henson C."/>
            <person name="Hollinger A."/>
            <person name="Honan T."/>
            <person name="Huard M.D."/>
            <person name="Hughes L."/>
            <person name="Hurhula B."/>
            <person name="Husby M.E."/>
            <person name="Kamat A."/>
            <person name="Kanga B."/>
            <person name="Kashin S."/>
            <person name="Khazanovich D."/>
            <person name="Kisner P."/>
            <person name="Lance K."/>
            <person name="Lara M."/>
            <person name="Lee W."/>
            <person name="Lennon N."/>
            <person name="Letendre F."/>
            <person name="LeVine R."/>
            <person name="Lipovsky A."/>
            <person name="Liu X."/>
            <person name="Liu J."/>
            <person name="Liu S."/>
            <person name="Lokyitsang T."/>
            <person name="Lokyitsang Y."/>
            <person name="Lubonja R."/>
            <person name="Lui A."/>
            <person name="MacDonald P."/>
            <person name="Magnisalis V."/>
            <person name="Maru K."/>
            <person name="Matthews C."/>
            <person name="McCusker W."/>
            <person name="McDonough S."/>
            <person name="Mehta T."/>
            <person name="Meldrim J."/>
            <person name="Meneus L."/>
            <person name="Mihai O."/>
            <person name="Mihalev A."/>
            <person name="Mihova T."/>
            <person name="Mittelman R."/>
            <person name="Mlenga V."/>
            <person name="Montmayeur A."/>
            <person name="Mulrain L."/>
            <person name="Navidi A."/>
            <person name="Naylor J."/>
            <person name="Negash T."/>
            <person name="Nguyen T."/>
            <person name="Nguyen N."/>
            <person name="Nicol R."/>
            <person name="Norbu C."/>
            <person name="Norbu N."/>
            <person name="Novod N."/>
            <person name="O'Neill B."/>
            <person name="Osman S."/>
            <person name="Markiewicz E."/>
            <person name="Oyono O.L."/>
            <person name="Patti C."/>
            <person name="Phunkhang P."/>
            <person name="Pierre F."/>
            <person name="Priest M."/>
            <person name="Raghuraman S."/>
            <person name="Rege F."/>
            <person name="Reyes R."/>
            <person name="Rise C."/>
            <person name="Rogov P."/>
            <person name="Ross K."/>
            <person name="Ryan E."/>
            <person name="Settipalli S."/>
            <person name="Shea T."/>
            <person name="Sherpa N."/>
            <person name="Shi L."/>
            <person name="Shih D."/>
            <person name="Sparrow T."/>
            <person name="Spaulding J."/>
            <person name="Stalker J."/>
            <person name="Stange-Thomann N."/>
            <person name="Stavropoulos S."/>
            <person name="Stone C."/>
            <person name="Strader C."/>
            <person name="Tesfaye S."/>
            <person name="Thomson T."/>
            <person name="Thoulutsang Y."/>
            <person name="Thoulutsang D."/>
            <person name="Topham K."/>
            <person name="Topping I."/>
            <person name="Tsamla T."/>
            <person name="Vassiliev H."/>
            <person name="Vo A."/>
            <person name="Wangchuk T."/>
            <person name="Wangdi T."/>
            <person name="Weiand M."/>
            <person name="Wilkinson J."/>
            <person name="Wilson A."/>
            <person name="Yadav S."/>
            <person name="Young G."/>
            <person name="Yu Q."/>
            <person name="Zembek L."/>
            <person name="Zhong D."/>
            <person name="Zimmer A."/>
            <person name="Zwirko Z."/>
            <person name="Jaffe D.B."/>
            <person name="Alvarez P."/>
            <person name="Brockman W."/>
            <person name="Butler J."/>
            <person name="Chin C."/>
            <person name="Gnerre S."/>
            <person name="MacCallum I."/>
            <person name="Graves J.A."/>
            <person name="Ponting C.P."/>
            <person name="Breen M."/>
            <person name="Samollow P.B."/>
            <person name="Lander E.S."/>
            <person name="Lindblad-Toh K."/>
        </authorList>
    </citation>
    <scope>NUCLEOTIDE SEQUENCE [LARGE SCALE GENOMIC DNA]</scope>
</reference>
<dbReference type="AlphaFoldDB" id="F6RRH5"/>
<dbReference type="Bgee" id="ENSMODG00000009641">
    <property type="expression patterns" value="Expressed in testis and 16 other cell types or tissues"/>
</dbReference>
<keyword evidence="4" id="KW-1185">Reference proteome</keyword>
<proteinExistence type="inferred from homology"/>
<evidence type="ECO:0000256" key="1">
    <source>
        <dbReference type="ARBA" id="ARBA00008666"/>
    </source>
</evidence>
<evidence type="ECO:0000313" key="4">
    <source>
        <dbReference type="Proteomes" id="UP000002280"/>
    </source>
</evidence>
<dbReference type="Proteomes" id="UP000002280">
    <property type="component" value="Chromosome 8"/>
</dbReference>
<sequence length="455" mass="52419">MEIINFNAIPMIPLDDKVEISPLMRSKIHENFKNYLVENPPLCLVGSLDKVNRKITQIDLKMKLQKTGIHSNLLGIEQLEAEKKEKEQNRILEEKEKASKTKKKTRKLAPQSTPSTISGPHPGPKKRAQKDGLAELFHAPDYNEEKPSELPNGVNYSDMVGNVIRAQENSITGKTFCAPLEMAKFFSSPYSKAIILDCFWWIFHERYEPNKEIQKKLFNRVSKNYAHLLTNTHRSPYEESILKKFSSLVSQALYTSFCTCFPQSWFDNHEFKSVICNTMTQWIAGTFPNPKSYVHWNYVELEPVRFRREELMRGREKFAGNDRQKIAMQISKSEPRSKSQRQASKKVREITERRILEKSAQRESHPACKGPEFEKNLFSLTGQSPLIVHFLQERNSVRQTGQDIFVVRKDISKTIPELSSVLTERRNIGTASGSEKSRNLKLFGGEHDGIINQDC</sequence>
<dbReference type="PANTHER" id="PTHR33560:SF1">
    <property type="entry name" value="PROTEIN FAM227A"/>
    <property type="match status" value="1"/>
</dbReference>
<name>F6RRH5_MONDO</name>
<reference evidence="3" key="3">
    <citation type="submission" date="2025-09" db="UniProtKB">
        <authorList>
            <consortium name="Ensembl"/>
        </authorList>
    </citation>
    <scope>IDENTIFICATION</scope>
</reference>
<evidence type="ECO:0000313" key="3">
    <source>
        <dbReference type="Ensembl" id="ENSMODP00000036752.2"/>
    </source>
</evidence>
<reference evidence="3" key="2">
    <citation type="submission" date="2025-08" db="UniProtKB">
        <authorList>
            <consortium name="Ensembl"/>
        </authorList>
    </citation>
    <scope>IDENTIFICATION</scope>
</reference>
<organism evidence="3 4">
    <name type="scientific">Monodelphis domestica</name>
    <name type="common">Gray short-tailed opossum</name>
    <dbReference type="NCBI Taxonomy" id="13616"/>
    <lineage>
        <taxon>Eukaryota</taxon>
        <taxon>Metazoa</taxon>
        <taxon>Chordata</taxon>
        <taxon>Craniata</taxon>
        <taxon>Vertebrata</taxon>
        <taxon>Euteleostomi</taxon>
        <taxon>Mammalia</taxon>
        <taxon>Metatheria</taxon>
        <taxon>Didelphimorphia</taxon>
        <taxon>Didelphidae</taxon>
        <taxon>Monodelphis</taxon>
    </lineage>
</organism>
<dbReference type="PANTHER" id="PTHR33560">
    <property type="entry name" value="PROTEIN FAM227B"/>
    <property type="match status" value="1"/>
</dbReference>
<dbReference type="FunCoup" id="F6RRH5">
    <property type="interactions" value="35"/>
</dbReference>
<feature type="region of interest" description="Disordered" evidence="2">
    <location>
        <begin position="328"/>
        <end position="349"/>
    </location>
</feature>
<dbReference type="InParanoid" id="F6RRH5"/>
<dbReference type="InterPro" id="IPR029417">
    <property type="entry name" value="FAM227"/>
</dbReference>
<dbReference type="Pfam" id="PF14922">
    <property type="entry name" value="FWWh"/>
    <property type="match status" value="1"/>
</dbReference>